<sequence>MEAEINSSLEYTPTWIVASVCFVIVLISLCAARGIHHLGKYNRQDELNEALEKLKEELMLLGFISLLLTAFQGFISRMCIPTHLSYTMLPCKRGTVSSNGSEHYYNLATNNRRRLLSEDTNLGHCLHEVYHNGKGTGSFTPNKHLYMLSIEADIQLIYCYITSSLSLSLSQGKVPLISLEALHQLHIFIFVLAIFHVIFCVSTMVLGGVRIRQWKVWEDSIKEEISRGDSTKRNAPAYANNKFLKQHTQGFWRKAEVVSWLISFFKQFYGSVNRSDYTELRKGFIKEHQPRNPKFDFHKYIVRTLENDFKKIINVVNCSWYLWVFVVVFLLLNVAGWHSYFWLSFLPVILLLFVGAKLEHIITSLAQDAVESKINNREAQQVTEMTRDNSAVHNVVEKNAEDHELPRVKPSDKHFWFSSPDIVLDLLQFILFQNSFEIAFFVWILCIYGFNSCIMEKPGFIITRLVMGVIVQVLCSYCTIPLYALVTQMGSSYKGAIFKEFVSEFRKKGKFGRPMGQTEERQIQMQKMAKESHQNDPISEQAIVVIEETSTSITELTSVAQLPFTSS</sequence>
<name>A0AAW0KT12_QUESU</name>
<evidence type="ECO:0000256" key="1">
    <source>
        <dbReference type="ARBA" id="ARBA00004141"/>
    </source>
</evidence>
<dbReference type="InterPro" id="IPR004326">
    <property type="entry name" value="Mlo"/>
</dbReference>
<feature type="transmembrane region" description="Helical" evidence="9">
    <location>
        <begin position="15"/>
        <end position="36"/>
    </location>
</feature>
<comment type="function">
    <text evidence="8">May be involved in modulation of pathogen defense and leaf cell death.</text>
</comment>
<keyword evidence="3 8" id="KW-0812">Transmembrane</keyword>
<evidence type="ECO:0000313" key="10">
    <source>
        <dbReference type="EMBL" id="KAK7841146.1"/>
    </source>
</evidence>
<evidence type="ECO:0000256" key="6">
    <source>
        <dbReference type="ARBA" id="ARBA00023136"/>
    </source>
</evidence>
<dbReference type="Proteomes" id="UP000237347">
    <property type="component" value="Unassembled WGS sequence"/>
</dbReference>
<evidence type="ECO:0000256" key="8">
    <source>
        <dbReference type="RuleBase" id="RU280816"/>
    </source>
</evidence>
<comment type="domain">
    <text evidence="8">The C-terminus contains a calmodulin-binding domain, which binds calmodulin in a calcium-dependent fashion.</text>
</comment>
<accession>A0AAW0KT12</accession>
<dbReference type="Pfam" id="PF03094">
    <property type="entry name" value="Mlo"/>
    <property type="match status" value="2"/>
</dbReference>
<evidence type="ECO:0000256" key="3">
    <source>
        <dbReference type="ARBA" id="ARBA00022692"/>
    </source>
</evidence>
<evidence type="ECO:0000256" key="4">
    <source>
        <dbReference type="ARBA" id="ARBA00022821"/>
    </source>
</evidence>
<dbReference type="GO" id="GO:0005516">
    <property type="term" value="F:calmodulin binding"/>
    <property type="evidence" value="ECO:0007669"/>
    <property type="project" value="UniProtKB-KW"/>
</dbReference>
<evidence type="ECO:0000256" key="9">
    <source>
        <dbReference type="SAM" id="Phobius"/>
    </source>
</evidence>
<reference evidence="10 11" key="1">
    <citation type="journal article" date="2018" name="Sci. Data">
        <title>The draft genome sequence of cork oak.</title>
        <authorList>
            <person name="Ramos A.M."/>
            <person name="Usie A."/>
            <person name="Barbosa P."/>
            <person name="Barros P.M."/>
            <person name="Capote T."/>
            <person name="Chaves I."/>
            <person name="Simoes F."/>
            <person name="Abreu I."/>
            <person name="Carrasquinho I."/>
            <person name="Faro C."/>
            <person name="Guimaraes J.B."/>
            <person name="Mendonca D."/>
            <person name="Nobrega F."/>
            <person name="Rodrigues L."/>
            <person name="Saibo N.J.M."/>
            <person name="Varela M.C."/>
            <person name="Egas C."/>
            <person name="Matos J."/>
            <person name="Miguel C.M."/>
            <person name="Oliveira M.M."/>
            <person name="Ricardo C.P."/>
            <person name="Goncalves S."/>
        </authorList>
    </citation>
    <scope>NUCLEOTIDE SEQUENCE [LARGE SCALE GENOMIC DNA]</scope>
    <source>
        <strain evidence="11">cv. HL8</strain>
    </source>
</reference>
<gene>
    <name evidence="10" type="primary">MLO13_1</name>
    <name evidence="8" type="synonym">MLO</name>
    <name evidence="10" type="ORF">CFP56_015736</name>
</gene>
<feature type="transmembrane region" description="Helical" evidence="9">
    <location>
        <begin position="185"/>
        <end position="206"/>
    </location>
</feature>
<evidence type="ECO:0000256" key="7">
    <source>
        <dbReference type="ARBA" id="ARBA00023265"/>
    </source>
</evidence>
<organism evidence="10 11">
    <name type="scientific">Quercus suber</name>
    <name type="common">Cork oak</name>
    <dbReference type="NCBI Taxonomy" id="58331"/>
    <lineage>
        <taxon>Eukaryota</taxon>
        <taxon>Viridiplantae</taxon>
        <taxon>Streptophyta</taxon>
        <taxon>Embryophyta</taxon>
        <taxon>Tracheophyta</taxon>
        <taxon>Spermatophyta</taxon>
        <taxon>Magnoliopsida</taxon>
        <taxon>eudicotyledons</taxon>
        <taxon>Gunneridae</taxon>
        <taxon>Pentapetalae</taxon>
        <taxon>rosids</taxon>
        <taxon>fabids</taxon>
        <taxon>Fagales</taxon>
        <taxon>Fagaceae</taxon>
        <taxon>Quercus</taxon>
    </lineage>
</organism>
<dbReference type="PANTHER" id="PTHR31942:SF54">
    <property type="entry name" value="MLO-LIKE PROTEIN 13"/>
    <property type="match status" value="1"/>
</dbReference>
<evidence type="ECO:0000313" key="11">
    <source>
        <dbReference type="Proteomes" id="UP000237347"/>
    </source>
</evidence>
<dbReference type="GO" id="GO:0016020">
    <property type="term" value="C:membrane"/>
    <property type="evidence" value="ECO:0007669"/>
    <property type="project" value="UniProtKB-SubCell"/>
</dbReference>
<evidence type="ECO:0000256" key="2">
    <source>
        <dbReference type="ARBA" id="ARBA00006574"/>
    </source>
</evidence>
<dbReference type="GO" id="GO:0006952">
    <property type="term" value="P:defense response"/>
    <property type="evidence" value="ECO:0007669"/>
    <property type="project" value="UniProtKB-KW"/>
</dbReference>
<proteinExistence type="inferred from homology"/>
<keyword evidence="4 8" id="KW-0611">Plant defense</keyword>
<comment type="subcellular location">
    <subcellularLocation>
        <location evidence="1 8">Membrane</location>
        <topology evidence="1 8">Multi-pass membrane protein</topology>
    </subcellularLocation>
</comment>
<evidence type="ECO:0000256" key="5">
    <source>
        <dbReference type="ARBA" id="ARBA00022989"/>
    </source>
</evidence>
<feature type="transmembrane region" description="Helical" evidence="9">
    <location>
        <begin position="57"/>
        <end position="75"/>
    </location>
</feature>
<keyword evidence="6 8" id="KW-0472">Membrane</keyword>
<dbReference type="PANTHER" id="PTHR31942">
    <property type="entry name" value="MLO-LIKE PROTEIN 1"/>
    <property type="match status" value="1"/>
</dbReference>
<keyword evidence="5 8" id="KW-1133">Transmembrane helix</keyword>
<dbReference type="EMBL" id="PKMF04000247">
    <property type="protein sequence ID" value="KAK7841146.1"/>
    <property type="molecule type" value="Genomic_DNA"/>
</dbReference>
<feature type="transmembrane region" description="Helical" evidence="9">
    <location>
        <begin position="426"/>
        <end position="450"/>
    </location>
</feature>
<comment type="caution">
    <text evidence="10">The sequence shown here is derived from an EMBL/GenBank/DDBJ whole genome shotgun (WGS) entry which is preliminary data.</text>
</comment>
<feature type="transmembrane region" description="Helical" evidence="9">
    <location>
        <begin position="312"/>
        <end position="334"/>
    </location>
</feature>
<comment type="similarity">
    <text evidence="2 8">Belongs to the MLO family.</text>
</comment>
<feature type="transmembrane region" description="Helical" evidence="9">
    <location>
        <begin position="462"/>
        <end position="486"/>
    </location>
</feature>
<dbReference type="AlphaFoldDB" id="A0AAW0KT12"/>
<keyword evidence="11" id="KW-1185">Reference proteome</keyword>
<keyword evidence="8" id="KW-0112">Calmodulin-binding</keyword>
<protein>
    <recommendedName>
        <fullName evidence="8">MLO-like protein</fullName>
    </recommendedName>
</protein>
<keyword evidence="7 8" id="KW-0568">Pathogenesis-related protein</keyword>